<name>A0AAV1WTV8_LUPLU</name>
<organism evidence="1 2">
    <name type="scientific">Lupinus luteus</name>
    <name type="common">European yellow lupine</name>
    <dbReference type="NCBI Taxonomy" id="3873"/>
    <lineage>
        <taxon>Eukaryota</taxon>
        <taxon>Viridiplantae</taxon>
        <taxon>Streptophyta</taxon>
        <taxon>Embryophyta</taxon>
        <taxon>Tracheophyta</taxon>
        <taxon>Spermatophyta</taxon>
        <taxon>Magnoliopsida</taxon>
        <taxon>eudicotyledons</taxon>
        <taxon>Gunneridae</taxon>
        <taxon>Pentapetalae</taxon>
        <taxon>rosids</taxon>
        <taxon>fabids</taxon>
        <taxon>Fabales</taxon>
        <taxon>Fabaceae</taxon>
        <taxon>Papilionoideae</taxon>
        <taxon>50 kb inversion clade</taxon>
        <taxon>genistoids sensu lato</taxon>
        <taxon>core genistoids</taxon>
        <taxon>Genisteae</taxon>
        <taxon>Lupinus</taxon>
    </lineage>
</organism>
<evidence type="ECO:0000313" key="1">
    <source>
        <dbReference type="EMBL" id="CAL0312708.1"/>
    </source>
</evidence>
<dbReference type="EMBL" id="CAXHTB010000009">
    <property type="protein sequence ID" value="CAL0312708.1"/>
    <property type="molecule type" value="Genomic_DNA"/>
</dbReference>
<dbReference type="Proteomes" id="UP001497480">
    <property type="component" value="Unassembled WGS sequence"/>
</dbReference>
<comment type="caution">
    <text evidence="1">The sequence shown here is derived from an EMBL/GenBank/DDBJ whole genome shotgun (WGS) entry which is preliminary data.</text>
</comment>
<proteinExistence type="predicted"/>
<sequence length="80" mass="9671">MGERELISKLNLRVIEDSQESVIWRMWRVILGDVKNKDDHTICDKIQEQSESRKKFVIRFPEWPSCINLAILWLEKYIPR</sequence>
<evidence type="ECO:0000313" key="2">
    <source>
        <dbReference type="Proteomes" id="UP001497480"/>
    </source>
</evidence>
<reference evidence="1 2" key="1">
    <citation type="submission" date="2024-03" db="EMBL/GenBank/DDBJ databases">
        <authorList>
            <person name="Martinez-Hernandez J."/>
        </authorList>
    </citation>
    <scope>NUCLEOTIDE SEQUENCE [LARGE SCALE GENOMIC DNA]</scope>
</reference>
<protein>
    <submittedName>
        <fullName evidence="1">Uncharacterized protein</fullName>
    </submittedName>
</protein>
<dbReference type="AlphaFoldDB" id="A0AAV1WTV8"/>
<gene>
    <name evidence="1" type="ORF">LLUT_LOCUS13768</name>
</gene>
<keyword evidence="2" id="KW-1185">Reference proteome</keyword>
<accession>A0AAV1WTV8</accession>